<comment type="caution">
    <text evidence="9">The sequence shown here is derived from an EMBL/GenBank/DDBJ whole genome shotgun (WGS) entry which is preliminary data.</text>
</comment>
<keyword evidence="10" id="KW-1185">Reference proteome</keyword>
<sequence length="221" mass="24769">MSENFYLRIQSWWWMVMVLTIFVYLGPNFMPLLIGFIGLHSVKEVWKAKMNNSAVTRTSSWLTLGLIALITTLILSLTFLTFYLPNSVSLGYVVYLIFATQSSDVLQYFCGKKWGKRSLLPQISPNKTCEGAIGGVLISSVLSSCVGLYLTEMVWWQSWCVSIVLATLGIIGDLYVSWFKRRVQIKDMGGLIPGHGGMLDRVDSLLFDAPCFCLLGVLGIR</sequence>
<accession>A0ABS0GCD7</accession>
<dbReference type="PANTHER" id="PTHR43535">
    <property type="entry name" value="PHOSPHATIDATE CYTIDYLYLTRANSFERASE"/>
    <property type="match status" value="1"/>
</dbReference>
<proteinExistence type="inferred from homology"/>
<evidence type="ECO:0000313" key="9">
    <source>
        <dbReference type="EMBL" id="MBF9000078.1"/>
    </source>
</evidence>
<comment type="subcellular location">
    <subcellularLocation>
        <location evidence="1">Membrane</location>
        <topology evidence="1">Multi-pass membrane protein</topology>
    </subcellularLocation>
</comment>
<evidence type="ECO:0000256" key="3">
    <source>
        <dbReference type="ARBA" id="ARBA00022679"/>
    </source>
</evidence>
<keyword evidence="7 9" id="KW-0548">Nucleotidyltransferase</keyword>
<evidence type="ECO:0000256" key="6">
    <source>
        <dbReference type="ARBA" id="ARBA00023136"/>
    </source>
</evidence>
<name>A0ABS0GCD7_9VIBR</name>
<feature type="transmembrane region" description="Helical" evidence="8">
    <location>
        <begin position="12"/>
        <end position="39"/>
    </location>
</feature>
<evidence type="ECO:0000256" key="8">
    <source>
        <dbReference type="SAM" id="Phobius"/>
    </source>
</evidence>
<organism evidence="9 10">
    <name type="scientific">Vibrio nitrifigilis</name>
    <dbReference type="NCBI Taxonomy" id="2789781"/>
    <lineage>
        <taxon>Bacteria</taxon>
        <taxon>Pseudomonadati</taxon>
        <taxon>Pseudomonadota</taxon>
        <taxon>Gammaproteobacteria</taxon>
        <taxon>Vibrionales</taxon>
        <taxon>Vibrionaceae</taxon>
        <taxon>Vibrio</taxon>
    </lineage>
</organism>
<feature type="transmembrane region" description="Helical" evidence="8">
    <location>
        <begin position="90"/>
        <end position="110"/>
    </location>
</feature>
<keyword evidence="4 7" id="KW-0812">Transmembrane</keyword>
<keyword evidence="3 7" id="KW-0808">Transferase</keyword>
<evidence type="ECO:0000256" key="2">
    <source>
        <dbReference type="ARBA" id="ARBA00010185"/>
    </source>
</evidence>
<comment type="pathway">
    <text evidence="7">Phospholipid metabolism; CDP-diacylglycerol biosynthesis; CDP-diacylglycerol from sn-glycerol 3-phosphate: step 3/3.</text>
</comment>
<dbReference type="PROSITE" id="PS01315">
    <property type="entry name" value="CDS"/>
    <property type="match status" value="1"/>
</dbReference>
<evidence type="ECO:0000313" key="10">
    <source>
        <dbReference type="Proteomes" id="UP000597206"/>
    </source>
</evidence>
<comment type="catalytic activity">
    <reaction evidence="7">
        <text>a 1,2-diacyl-sn-glycero-3-phosphate + CTP + H(+) = a CDP-1,2-diacyl-sn-glycerol + diphosphate</text>
        <dbReference type="Rhea" id="RHEA:16229"/>
        <dbReference type="ChEBI" id="CHEBI:15378"/>
        <dbReference type="ChEBI" id="CHEBI:33019"/>
        <dbReference type="ChEBI" id="CHEBI:37563"/>
        <dbReference type="ChEBI" id="CHEBI:58332"/>
        <dbReference type="ChEBI" id="CHEBI:58608"/>
        <dbReference type="EC" id="2.7.7.41"/>
    </reaction>
</comment>
<dbReference type="PANTHER" id="PTHR43535:SF1">
    <property type="entry name" value="PHOSPHATIDATE CYTIDYLYLTRANSFERASE"/>
    <property type="match status" value="1"/>
</dbReference>
<protein>
    <recommendedName>
        <fullName evidence="7">Phosphatidate cytidylyltransferase</fullName>
        <ecNumber evidence="7">2.7.7.41</ecNumber>
    </recommendedName>
</protein>
<evidence type="ECO:0000256" key="1">
    <source>
        <dbReference type="ARBA" id="ARBA00004141"/>
    </source>
</evidence>
<reference evidence="9 10" key="1">
    <citation type="submission" date="2020-11" db="EMBL/GenBank/DDBJ databases">
        <title>Vibrio nitrifigilis sp. nov., a marine nitrogen-fixing bacterium isolated from the lagoon sediment of an islet inside an atoll.</title>
        <authorList>
            <person name="Wang L.-T."/>
            <person name="Shieh W.Y."/>
        </authorList>
    </citation>
    <scope>NUCLEOTIDE SEQUENCE [LARGE SCALE GENOMIC DNA]</scope>
    <source>
        <strain evidence="9 10">NFV-1</strain>
    </source>
</reference>
<dbReference type="RefSeq" id="WP_196122895.1">
    <property type="nucleotide sequence ID" value="NZ_JADPMR010000001.1"/>
</dbReference>
<evidence type="ECO:0000256" key="5">
    <source>
        <dbReference type="ARBA" id="ARBA00022989"/>
    </source>
</evidence>
<keyword evidence="5 8" id="KW-1133">Transmembrane helix</keyword>
<feature type="transmembrane region" description="Helical" evidence="8">
    <location>
        <begin position="131"/>
        <end position="150"/>
    </location>
</feature>
<feature type="transmembrane region" description="Helical" evidence="8">
    <location>
        <begin position="156"/>
        <end position="176"/>
    </location>
</feature>
<dbReference type="Pfam" id="PF01148">
    <property type="entry name" value="CTP_transf_1"/>
    <property type="match status" value="1"/>
</dbReference>
<comment type="similarity">
    <text evidence="2 7">Belongs to the CDS family.</text>
</comment>
<gene>
    <name evidence="9" type="ORF">I1A42_05810</name>
</gene>
<feature type="transmembrane region" description="Helical" evidence="8">
    <location>
        <begin position="60"/>
        <end position="84"/>
    </location>
</feature>
<dbReference type="EC" id="2.7.7.41" evidence="7"/>
<evidence type="ECO:0000256" key="7">
    <source>
        <dbReference type="RuleBase" id="RU003938"/>
    </source>
</evidence>
<dbReference type="Proteomes" id="UP000597206">
    <property type="component" value="Unassembled WGS sequence"/>
</dbReference>
<dbReference type="InterPro" id="IPR000374">
    <property type="entry name" value="PC_trans"/>
</dbReference>
<dbReference type="EMBL" id="JADPMR010000001">
    <property type="protein sequence ID" value="MBF9000078.1"/>
    <property type="molecule type" value="Genomic_DNA"/>
</dbReference>
<keyword evidence="6 8" id="KW-0472">Membrane</keyword>
<evidence type="ECO:0000256" key="4">
    <source>
        <dbReference type="ARBA" id="ARBA00022692"/>
    </source>
</evidence>
<dbReference type="GO" id="GO:0016779">
    <property type="term" value="F:nucleotidyltransferase activity"/>
    <property type="evidence" value="ECO:0007669"/>
    <property type="project" value="UniProtKB-KW"/>
</dbReference>